<comment type="catalytic activity">
    <reaction evidence="11">
        <text>Fe(III)-heme b-[protein] + nitric oxide + H2O = Fe(II)-heme b-[protein] + nitrite + 2 H(+)</text>
        <dbReference type="Rhea" id="RHEA:77711"/>
        <dbReference type="Rhea" id="RHEA-COMP:18975"/>
        <dbReference type="Rhea" id="RHEA-COMP:18976"/>
        <dbReference type="ChEBI" id="CHEBI:15377"/>
        <dbReference type="ChEBI" id="CHEBI:15378"/>
        <dbReference type="ChEBI" id="CHEBI:16301"/>
        <dbReference type="ChEBI" id="CHEBI:16480"/>
        <dbReference type="ChEBI" id="CHEBI:55376"/>
        <dbReference type="ChEBI" id="CHEBI:60344"/>
    </reaction>
    <physiologicalReaction direction="right-to-left" evidence="11">
        <dbReference type="Rhea" id="RHEA:77713"/>
    </physiologicalReaction>
</comment>
<evidence type="ECO:0000256" key="5">
    <source>
        <dbReference type="ARBA" id="ARBA00023004"/>
    </source>
</evidence>
<evidence type="ECO:0000256" key="13">
    <source>
        <dbReference type="RuleBase" id="RU000356"/>
    </source>
</evidence>
<dbReference type="EC" id="1.15.1.1" evidence="2"/>
<evidence type="ECO:0000256" key="12">
    <source>
        <dbReference type="ARBA" id="ARBA00049899"/>
    </source>
</evidence>
<evidence type="ECO:0000256" key="7">
    <source>
        <dbReference type="ARBA" id="ARBA00044551"/>
    </source>
</evidence>
<protein>
    <recommendedName>
        <fullName evidence="2">superoxide dismutase</fullName>
        <ecNumber evidence="2">1.15.1.1</ecNumber>
    </recommendedName>
    <alternativeName>
        <fullName evidence="7">Nitrite reductase CYGB</fullName>
    </alternativeName>
    <alternativeName>
        <fullName evidence="9">Pseudoperoxidase CYGB</fullName>
    </alternativeName>
    <alternativeName>
        <fullName evidence="8">Superoxide dismutase CYGB</fullName>
    </alternativeName>
</protein>
<keyword evidence="3 13" id="KW-0349">Heme</keyword>
<evidence type="ECO:0000256" key="4">
    <source>
        <dbReference type="ARBA" id="ARBA00022723"/>
    </source>
</evidence>
<keyword evidence="13" id="KW-0561">Oxygen transport</keyword>
<dbReference type="KEGG" id="char:122130768"/>
<name>A0A8M1KC41_CLUHA</name>
<dbReference type="Proteomes" id="UP000515152">
    <property type="component" value="Unplaced"/>
</dbReference>
<dbReference type="GO" id="GO:0005344">
    <property type="term" value="F:oxygen carrier activity"/>
    <property type="evidence" value="ECO:0007669"/>
    <property type="project" value="UniProtKB-KW"/>
</dbReference>
<dbReference type="AlphaFoldDB" id="A0A8M1KC41"/>
<dbReference type="InterPro" id="IPR000971">
    <property type="entry name" value="Globin"/>
</dbReference>
<evidence type="ECO:0000256" key="11">
    <source>
        <dbReference type="ARBA" id="ARBA00048118"/>
    </source>
</evidence>
<dbReference type="InterPro" id="IPR012292">
    <property type="entry name" value="Globin/Proto"/>
</dbReference>
<dbReference type="PANTHER" id="PTHR46783:SF1">
    <property type="entry name" value="CYTOGLOBIN-1-RELATED"/>
    <property type="match status" value="1"/>
</dbReference>
<dbReference type="InterPro" id="IPR013314">
    <property type="entry name" value="Globin_lamprey/hagfish"/>
</dbReference>
<gene>
    <name evidence="16" type="primary">LOC122130768</name>
</gene>
<dbReference type="OrthoDB" id="436496at2759"/>
<evidence type="ECO:0000256" key="6">
    <source>
        <dbReference type="ARBA" id="ARBA00044448"/>
    </source>
</evidence>
<keyword evidence="5" id="KW-0408">Iron</keyword>
<reference evidence="16" key="1">
    <citation type="submission" date="2025-08" db="UniProtKB">
        <authorList>
            <consortium name="RefSeq"/>
        </authorList>
    </citation>
    <scope>IDENTIFICATION</scope>
</reference>
<accession>A0A8M1KC41</accession>
<organism evidence="15 16">
    <name type="scientific">Clupea harengus</name>
    <name type="common">Atlantic herring</name>
    <dbReference type="NCBI Taxonomy" id="7950"/>
    <lineage>
        <taxon>Eukaryota</taxon>
        <taxon>Metazoa</taxon>
        <taxon>Chordata</taxon>
        <taxon>Craniata</taxon>
        <taxon>Vertebrata</taxon>
        <taxon>Euteleostomi</taxon>
        <taxon>Actinopterygii</taxon>
        <taxon>Neopterygii</taxon>
        <taxon>Teleostei</taxon>
        <taxon>Clupei</taxon>
        <taxon>Clupeiformes</taxon>
        <taxon>Clupeoidei</taxon>
        <taxon>Clupeidae</taxon>
        <taxon>Clupea</taxon>
    </lineage>
</organism>
<dbReference type="RefSeq" id="XP_042561467.1">
    <property type="nucleotide sequence ID" value="XM_042705533.1"/>
</dbReference>
<keyword evidence="13" id="KW-0813">Transport</keyword>
<sequence>MERVQANGEVFGQQQAEAALLSDQEKDMLQDTWAVVFQNSEAAGVAVLTRLFVKFPSSKKYFKDFQHMEDPEEMAQSTQFRKHAVRVINGINTLVENIHDATKVASVLKLVAKAHALRHKVDPVYFKIIGGVILEVLLEAFPDTFHPAEVQGAWSKLMGVLYTHVTRVYAELGWV</sequence>
<dbReference type="Pfam" id="PF00042">
    <property type="entry name" value="Globin"/>
    <property type="match status" value="1"/>
</dbReference>
<keyword evidence="4" id="KW-0479">Metal-binding</keyword>
<dbReference type="PANTHER" id="PTHR46783">
    <property type="entry name" value="CYTOGLOBIN"/>
    <property type="match status" value="1"/>
</dbReference>
<dbReference type="GO" id="GO:0005506">
    <property type="term" value="F:iron ion binding"/>
    <property type="evidence" value="ECO:0007669"/>
    <property type="project" value="InterPro"/>
</dbReference>
<keyword evidence="15" id="KW-1185">Reference proteome</keyword>
<dbReference type="Gene3D" id="1.10.490.10">
    <property type="entry name" value="Globins"/>
    <property type="match status" value="1"/>
</dbReference>
<dbReference type="GeneID" id="122130768"/>
<evidence type="ECO:0000256" key="3">
    <source>
        <dbReference type="ARBA" id="ARBA00022617"/>
    </source>
</evidence>
<proteinExistence type="inferred from homology"/>
<comment type="catalytic activity">
    <reaction evidence="6">
        <text>Fe(II)-heme b-[protein] + nitric oxide + O2 = Fe(III)-heme b-[protein] + nitrate</text>
        <dbReference type="Rhea" id="RHEA:78091"/>
        <dbReference type="Rhea" id="RHEA-COMP:18975"/>
        <dbReference type="Rhea" id="RHEA-COMP:18976"/>
        <dbReference type="ChEBI" id="CHEBI:15379"/>
        <dbReference type="ChEBI" id="CHEBI:16480"/>
        <dbReference type="ChEBI" id="CHEBI:17632"/>
        <dbReference type="ChEBI" id="CHEBI:55376"/>
        <dbReference type="ChEBI" id="CHEBI:60344"/>
    </reaction>
    <physiologicalReaction direction="left-to-right" evidence="6">
        <dbReference type="Rhea" id="RHEA:78092"/>
    </physiologicalReaction>
</comment>
<evidence type="ECO:0000256" key="9">
    <source>
        <dbReference type="ARBA" id="ARBA00044569"/>
    </source>
</evidence>
<dbReference type="GO" id="GO:0004784">
    <property type="term" value="F:superoxide dismutase activity"/>
    <property type="evidence" value="ECO:0007669"/>
    <property type="project" value="UniProtKB-EC"/>
</dbReference>
<evidence type="ECO:0000256" key="2">
    <source>
        <dbReference type="ARBA" id="ARBA00012682"/>
    </source>
</evidence>
<evidence type="ECO:0000256" key="1">
    <source>
        <dbReference type="ARBA" id="ARBA00008705"/>
    </source>
</evidence>
<evidence type="ECO:0000313" key="15">
    <source>
        <dbReference type="Proteomes" id="UP000515152"/>
    </source>
</evidence>
<evidence type="ECO:0000259" key="14">
    <source>
        <dbReference type="PROSITE" id="PS01033"/>
    </source>
</evidence>
<evidence type="ECO:0000313" key="16">
    <source>
        <dbReference type="RefSeq" id="XP_042561467.1"/>
    </source>
</evidence>
<comment type="similarity">
    <text evidence="1 13">Belongs to the globin family.</text>
</comment>
<evidence type="ECO:0000256" key="10">
    <source>
        <dbReference type="ARBA" id="ARBA00047393"/>
    </source>
</evidence>
<feature type="domain" description="Globin" evidence="14">
    <location>
        <begin position="20"/>
        <end position="170"/>
    </location>
</feature>
<dbReference type="SUPFAM" id="SSF46458">
    <property type="entry name" value="Globin-like"/>
    <property type="match status" value="1"/>
</dbReference>
<comment type="catalytic activity">
    <reaction evidence="10">
        <text>2 superoxide + 2 H(+) = H2O2 + O2</text>
        <dbReference type="Rhea" id="RHEA:20696"/>
        <dbReference type="ChEBI" id="CHEBI:15378"/>
        <dbReference type="ChEBI" id="CHEBI:15379"/>
        <dbReference type="ChEBI" id="CHEBI:16240"/>
        <dbReference type="ChEBI" id="CHEBI:18421"/>
        <dbReference type="EC" id="1.15.1.1"/>
    </reaction>
    <physiologicalReaction direction="left-to-right" evidence="10">
        <dbReference type="Rhea" id="RHEA:20697"/>
    </physiologicalReaction>
</comment>
<dbReference type="GO" id="GO:0020037">
    <property type="term" value="F:heme binding"/>
    <property type="evidence" value="ECO:0007669"/>
    <property type="project" value="InterPro"/>
</dbReference>
<dbReference type="PROSITE" id="PS01033">
    <property type="entry name" value="GLOBIN"/>
    <property type="match status" value="1"/>
</dbReference>
<dbReference type="GO" id="GO:0019825">
    <property type="term" value="F:oxygen binding"/>
    <property type="evidence" value="ECO:0007669"/>
    <property type="project" value="InterPro"/>
</dbReference>
<evidence type="ECO:0000256" key="8">
    <source>
        <dbReference type="ARBA" id="ARBA00044562"/>
    </source>
</evidence>
<dbReference type="PRINTS" id="PR01906">
    <property type="entry name" value="FISHGLOBIN"/>
</dbReference>
<comment type="catalytic activity">
    <reaction evidence="12">
        <text>H2O2 + AH2 = A + 2 H2O</text>
        <dbReference type="Rhea" id="RHEA:30275"/>
        <dbReference type="ChEBI" id="CHEBI:13193"/>
        <dbReference type="ChEBI" id="CHEBI:15377"/>
        <dbReference type="ChEBI" id="CHEBI:16240"/>
        <dbReference type="ChEBI" id="CHEBI:17499"/>
    </reaction>
    <physiologicalReaction direction="left-to-right" evidence="12">
        <dbReference type="Rhea" id="RHEA:30276"/>
    </physiologicalReaction>
</comment>
<dbReference type="InterPro" id="IPR009050">
    <property type="entry name" value="Globin-like_sf"/>
</dbReference>